<feature type="domain" description="HTH lysR-type" evidence="5">
    <location>
        <begin position="1"/>
        <end position="53"/>
    </location>
</feature>
<comment type="similarity">
    <text evidence="1">Belongs to the LysR transcriptional regulatory family.</text>
</comment>
<accession>A0ABT0DGP9</accession>
<dbReference type="InterPro" id="IPR005119">
    <property type="entry name" value="LysR_subst-bd"/>
</dbReference>
<dbReference type="SUPFAM" id="SSF46785">
    <property type="entry name" value="Winged helix' DNA-binding domain"/>
    <property type="match status" value="1"/>
</dbReference>
<evidence type="ECO:0000256" key="1">
    <source>
        <dbReference type="ARBA" id="ARBA00009437"/>
    </source>
</evidence>
<dbReference type="PANTHER" id="PTHR30427">
    <property type="entry name" value="TRANSCRIPTIONAL ACTIVATOR PROTEIN LYSR"/>
    <property type="match status" value="1"/>
</dbReference>
<proteinExistence type="inferred from homology"/>
<gene>
    <name evidence="6" type="ORF">MWN33_00180</name>
</gene>
<evidence type="ECO:0000256" key="3">
    <source>
        <dbReference type="ARBA" id="ARBA00023125"/>
    </source>
</evidence>
<dbReference type="InterPro" id="IPR036388">
    <property type="entry name" value="WH-like_DNA-bd_sf"/>
</dbReference>
<dbReference type="Gene3D" id="1.10.10.10">
    <property type="entry name" value="Winged helix-like DNA-binding domain superfamily/Winged helix DNA-binding domain"/>
    <property type="match status" value="1"/>
</dbReference>
<evidence type="ECO:0000256" key="2">
    <source>
        <dbReference type="ARBA" id="ARBA00023015"/>
    </source>
</evidence>
<dbReference type="Pfam" id="PF03466">
    <property type="entry name" value="LysR_substrate"/>
    <property type="match status" value="1"/>
</dbReference>
<name>A0ABT0DGP9_9HYPH</name>
<evidence type="ECO:0000256" key="4">
    <source>
        <dbReference type="ARBA" id="ARBA00023163"/>
    </source>
</evidence>
<sequence>MEAFRLFALTGSVTETASLLRLSQPAVSQTLRDFEAEVGMSLFRKSGRTLQLTAEAVEFLPEVEEFIRHYGRIKDKALELRTGKAGTLTVASIPTLLQHTIPTAACRFSQVRPNIRLSFGSFTAAETARRIKNGLADLGLAFLPTNEFHIDAKPLLRTAITCFLPRDHHLAGRKALRARDLANERIISQGADSPPGYVLKSYFSEARLSEWPSVEANQSHVALSLAASGMGIALTHPLHMFAHVQSSLVAIPFEPRVELTLAVLRPLSASNRVAEEFERSLEDVLREKTLYLTRDGIFSEMVAAAP</sequence>
<keyword evidence="3" id="KW-0238">DNA-binding</keyword>
<keyword evidence="7" id="KW-1185">Reference proteome</keyword>
<evidence type="ECO:0000313" key="6">
    <source>
        <dbReference type="EMBL" id="MCK0206445.1"/>
    </source>
</evidence>
<evidence type="ECO:0000313" key="7">
    <source>
        <dbReference type="Proteomes" id="UP001202867"/>
    </source>
</evidence>
<evidence type="ECO:0000259" key="5">
    <source>
        <dbReference type="PROSITE" id="PS50931"/>
    </source>
</evidence>
<dbReference type="PANTHER" id="PTHR30427:SF1">
    <property type="entry name" value="TRANSCRIPTIONAL ACTIVATOR PROTEIN LYSR"/>
    <property type="match status" value="1"/>
</dbReference>
<dbReference type="Proteomes" id="UP001202867">
    <property type="component" value="Unassembled WGS sequence"/>
</dbReference>
<dbReference type="SUPFAM" id="SSF53850">
    <property type="entry name" value="Periplasmic binding protein-like II"/>
    <property type="match status" value="1"/>
</dbReference>
<comment type="caution">
    <text evidence="6">The sequence shown here is derived from an EMBL/GenBank/DDBJ whole genome shotgun (WGS) entry which is preliminary data.</text>
</comment>
<dbReference type="InterPro" id="IPR036390">
    <property type="entry name" value="WH_DNA-bd_sf"/>
</dbReference>
<reference evidence="7" key="1">
    <citation type="submission" date="2023-07" db="EMBL/GenBank/DDBJ databases">
        <title>Ancylobacter moscoviensis sp. nov., facultatively methylotrophic bacteria from activated sludge and the reclassification of Starkeya novella (Starkey 1934) Kelly et al. 2000 as Ancylobacter novellus comb. nov., Starkeya koreensis Im et al. 2006 as Ancylobacter koreensis comb.nov., Angulomicrobium tetraedrale Vasil'eva et al. 1986 as Ancylobacter tetraedralis comb. nov., Angulomicrobium amanitiforme Fritz et al. 2004 as Ancylobacter amanitiformis comb. nov. and Methylorhabdus multivorans Doronina et al. 1996 as Ancylobacter multivorans comb. nov. and emended description of the genus Ancylobacter.</title>
        <authorList>
            <person name="Doronina N."/>
            <person name="Chemodurova A."/>
            <person name="Grouzdev D."/>
            <person name="Koziaeva V."/>
            <person name="Shi W."/>
            <person name="Wu L."/>
            <person name="Kaparullina E."/>
        </authorList>
    </citation>
    <scope>NUCLEOTIDE SEQUENCE [LARGE SCALE GENOMIC DNA]</scope>
    <source>
        <strain evidence="7">Jip08</strain>
    </source>
</reference>
<dbReference type="Pfam" id="PF00126">
    <property type="entry name" value="HTH_1"/>
    <property type="match status" value="1"/>
</dbReference>
<organism evidence="6 7">
    <name type="scientific">Ancylobacter koreensis</name>
    <dbReference type="NCBI Taxonomy" id="266121"/>
    <lineage>
        <taxon>Bacteria</taxon>
        <taxon>Pseudomonadati</taxon>
        <taxon>Pseudomonadota</taxon>
        <taxon>Alphaproteobacteria</taxon>
        <taxon>Hyphomicrobiales</taxon>
        <taxon>Xanthobacteraceae</taxon>
        <taxon>Ancylobacter</taxon>
    </lineage>
</organism>
<dbReference type="InterPro" id="IPR000847">
    <property type="entry name" value="LysR_HTH_N"/>
</dbReference>
<protein>
    <submittedName>
        <fullName evidence="6">LysR family transcriptional regulator</fullName>
    </submittedName>
</protein>
<keyword evidence="4" id="KW-0804">Transcription</keyword>
<dbReference type="Gene3D" id="3.40.190.290">
    <property type="match status" value="1"/>
</dbReference>
<dbReference type="PROSITE" id="PS50931">
    <property type="entry name" value="HTH_LYSR"/>
    <property type="match status" value="1"/>
</dbReference>
<dbReference type="EMBL" id="JALKCG010000001">
    <property type="protein sequence ID" value="MCK0206445.1"/>
    <property type="molecule type" value="Genomic_DNA"/>
</dbReference>
<keyword evidence="2" id="KW-0805">Transcription regulation</keyword>